<dbReference type="STRING" id="1676925.ENSPKIP00000016630"/>
<evidence type="ECO:0000313" key="6">
    <source>
        <dbReference type="Ensembl" id="ENSPKIP00000016630.1"/>
    </source>
</evidence>
<dbReference type="AlphaFoldDB" id="A0A3B3RFF9"/>
<reference evidence="6" key="1">
    <citation type="submission" date="2025-08" db="UniProtKB">
        <authorList>
            <consortium name="Ensembl"/>
        </authorList>
    </citation>
    <scope>IDENTIFICATION</scope>
</reference>
<evidence type="ECO:0000256" key="2">
    <source>
        <dbReference type="ARBA" id="ARBA00008712"/>
    </source>
</evidence>
<keyword evidence="7" id="KW-1185">Reference proteome</keyword>
<evidence type="ECO:0000256" key="3">
    <source>
        <dbReference type="ARBA" id="ARBA00022525"/>
    </source>
</evidence>
<accession>A0A3B3RFF9</accession>
<comment type="subcellular location">
    <subcellularLocation>
        <location evidence="1">Secreted</location>
    </subcellularLocation>
</comment>
<dbReference type="GO" id="GO:0005615">
    <property type="term" value="C:extracellular space"/>
    <property type="evidence" value="ECO:0007669"/>
    <property type="project" value="TreeGrafter"/>
</dbReference>
<organism evidence="6 7">
    <name type="scientific">Paramormyrops kingsleyae</name>
    <dbReference type="NCBI Taxonomy" id="1676925"/>
    <lineage>
        <taxon>Eukaryota</taxon>
        <taxon>Metazoa</taxon>
        <taxon>Chordata</taxon>
        <taxon>Craniata</taxon>
        <taxon>Vertebrata</taxon>
        <taxon>Euteleostomi</taxon>
        <taxon>Actinopterygii</taxon>
        <taxon>Neopterygii</taxon>
        <taxon>Teleostei</taxon>
        <taxon>Osteoglossocephala</taxon>
        <taxon>Osteoglossomorpha</taxon>
        <taxon>Osteoglossiformes</taxon>
        <taxon>Mormyridae</taxon>
        <taxon>Paramormyrops</taxon>
    </lineage>
</organism>
<dbReference type="GO" id="GO:0031012">
    <property type="term" value="C:extracellular matrix"/>
    <property type="evidence" value="ECO:0007669"/>
    <property type="project" value="TreeGrafter"/>
</dbReference>
<keyword evidence="3" id="KW-0964">Secreted</keyword>
<dbReference type="Ensembl" id="ENSPKIT00000041126.1">
    <property type="protein sequence ID" value="ENSPKIP00000016630.1"/>
    <property type="gene ID" value="ENSPKIG00000002873.1"/>
</dbReference>
<name>A0A3B3RFF9_9TELE</name>
<keyword evidence="5" id="KW-0732">Signal</keyword>
<feature type="signal peptide" evidence="5">
    <location>
        <begin position="1"/>
        <end position="16"/>
    </location>
</feature>
<keyword evidence="4" id="KW-1015">Disulfide bond</keyword>
<evidence type="ECO:0000256" key="4">
    <source>
        <dbReference type="ARBA" id="ARBA00023157"/>
    </source>
</evidence>
<feature type="chain" id="PRO_5017285862" evidence="5">
    <location>
        <begin position="17"/>
        <end position="216"/>
    </location>
</feature>
<protein>
    <submittedName>
        <fullName evidence="6">Dermatopontin</fullName>
    </submittedName>
</protein>
<dbReference type="Proteomes" id="UP000261540">
    <property type="component" value="Unplaced"/>
</dbReference>
<dbReference type="InterPro" id="IPR026645">
    <property type="entry name" value="Dermatopontin"/>
</dbReference>
<dbReference type="GO" id="GO:0030199">
    <property type="term" value="P:collagen fibril organization"/>
    <property type="evidence" value="ECO:0007669"/>
    <property type="project" value="TreeGrafter"/>
</dbReference>
<evidence type="ECO:0000313" key="7">
    <source>
        <dbReference type="Proteomes" id="UP000261540"/>
    </source>
</evidence>
<comment type="similarity">
    <text evidence="2">Belongs to the dermatopontin family.</text>
</comment>
<dbReference type="PANTHER" id="PTHR15040">
    <property type="entry name" value="DERMATOPONTIN-RELATED"/>
    <property type="match status" value="1"/>
</dbReference>
<sequence length="216" mass="25144">MQLTLWFVPLLASAWGYPNYLYEEPWVNLFRQGFNFQCPHGEALVAIRSYFSEAEGSDRLWTFECQPTPSSLGEPTECWWDDINRAGMEWTSMCSNNGLVAGVQSQYFSAVLDREWQFYCCRYSRRCPYSCWKTNDVPEYYREEAEMVIPGYGYFIRGAQTTFSAVLRSGPHQTPESKSTVFINTHAHTFTQRSDSYQKAVTKSESYLHNLNHIFT</sequence>
<proteinExistence type="inferred from homology"/>
<evidence type="ECO:0000256" key="5">
    <source>
        <dbReference type="SAM" id="SignalP"/>
    </source>
</evidence>
<evidence type="ECO:0000256" key="1">
    <source>
        <dbReference type="ARBA" id="ARBA00004613"/>
    </source>
</evidence>
<dbReference type="GeneTree" id="ENSGT00390000010760"/>
<dbReference type="PANTHER" id="PTHR15040:SF2">
    <property type="entry name" value="DERMATOPONTIN"/>
    <property type="match status" value="1"/>
</dbReference>
<dbReference type="Pfam" id="PF14704">
    <property type="entry name" value="DERM"/>
    <property type="match status" value="1"/>
</dbReference>
<reference evidence="6" key="2">
    <citation type="submission" date="2025-09" db="UniProtKB">
        <authorList>
            <consortium name="Ensembl"/>
        </authorList>
    </citation>
    <scope>IDENTIFICATION</scope>
</reference>